<protein>
    <recommendedName>
        <fullName evidence="3">TonB-dependent receptor plug domain-containing protein</fullName>
    </recommendedName>
</protein>
<keyword evidence="1" id="KW-0472">Membrane</keyword>
<dbReference type="PANTHER" id="PTHR30069:SF54">
    <property type="entry name" value="TRANSFERRIN-BINDING PROTEIN A"/>
    <property type="match status" value="1"/>
</dbReference>
<dbReference type="Gene3D" id="2.170.130.10">
    <property type="entry name" value="TonB-dependent receptor, plug domain"/>
    <property type="match status" value="1"/>
</dbReference>
<dbReference type="InterPro" id="IPR012910">
    <property type="entry name" value="Plug_dom"/>
</dbReference>
<feature type="signal peptide" evidence="2">
    <location>
        <begin position="1"/>
        <end position="33"/>
    </location>
</feature>
<dbReference type="InterPro" id="IPR039426">
    <property type="entry name" value="TonB-dep_rcpt-like"/>
</dbReference>
<evidence type="ECO:0000256" key="2">
    <source>
        <dbReference type="SAM" id="SignalP"/>
    </source>
</evidence>
<organism evidence="4 5">
    <name type="scientific">Rodentibacter caecimuris</name>
    <dbReference type="NCBI Taxonomy" id="1796644"/>
    <lineage>
        <taxon>Bacteria</taxon>
        <taxon>Pseudomonadati</taxon>
        <taxon>Pseudomonadota</taxon>
        <taxon>Gammaproteobacteria</taxon>
        <taxon>Pasteurellales</taxon>
        <taxon>Pasteurellaceae</taxon>
        <taxon>Rodentibacter</taxon>
    </lineage>
</organism>
<evidence type="ECO:0000313" key="4">
    <source>
        <dbReference type="EMBL" id="OOF69781.1"/>
    </source>
</evidence>
<dbReference type="SUPFAM" id="SSF56935">
    <property type="entry name" value="Porins"/>
    <property type="match status" value="1"/>
</dbReference>
<dbReference type="PANTHER" id="PTHR30069">
    <property type="entry name" value="TONB-DEPENDENT OUTER MEMBRANE RECEPTOR"/>
    <property type="match status" value="1"/>
</dbReference>
<comment type="subcellular location">
    <subcellularLocation>
        <location evidence="1">Cell outer membrane</location>
        <topology evidence="1">Multi-pass membrane protein</topology>
    </subcellularLocation>
</comment>
<proteinExistence type="inferred from homology"/>
<name>A0ABX3KYE8_9PAST</name>
<dbReference type="RefSeq" id="WP_077463185.1">
    <property type="nucleotide sequence ID" value="NZ_MLAA01000023.1"/>
</dbReference>
<keyword evidence="1" id="KW-0812">Transmembrane</keyword>
<sequence>MLFFYKNICYSKKIIATTALLTPTILTSFSANAQEKKIDHAAELEEITVTANTEEFLTNSKIVKNIELLEKQQVSNIRDLIRYDTGVSVVEQSRGSSTGFSIRGVDNNRVAISVDGLPQI</sequence>
<accession>A0ABX3KYE8</accession>
<keyword evidence="1" id="KW-1134">Transmembrane beta strand</keyword>
<dbReference type="EMBL" id="MLAA01000023">
    <property type="protein sequence ID" value="OOF69781.1"/>
    <property type="molecule type" value="Genomic_DNA"/>
</dbReference>
<evidence type="ECO:0000256" key="1">
    <source>
        <dbReference type="PROSITE-ProRule" id="PRU01360"/>
    </source>
</evidence>
<keyword evidence="2" id="KW-0732">Signal</keyword>
<gene>
    <name evidence="4" type="ORF">BKG89_05520</name>
</gene>
<feature type="domain" description="TonB-dependent receptor plug" evidence="3">
    <location>
        <begin position="60"/>
        <end position="119"/>
    </location>
</feature>
<dbReference type="Pfam" id="PF07715">
    <property type="entry name" value="Plug"/>
    <property type="match status" value="1"/>
</dbReference>
<dbReference type="InterPro" id="IPR037066">
    <property type="entry name" value="Plug_dom_sf"/>
</dbReference>
<keyword evidence="5" id="KW-1185">Reference proteome</keyword>
<reference evidence="4 5" key="1">
    <citation type="submission" date="2016-10" db="EMBL/GenBank/DDBJ databases">
        <title>Rodentibacter gen. nov. and new species.</title>
        <authorList>
            <person name="Christensen H."/>
        </authorList>
    </citation>
    <scope>NUCLEOTIDE SEQUENCE [LARGE SCALE GENOMIC DNA]</scope>
    <source>
        <strain evidence="4 5">1998236014</strain>
    </source>
</reference>
<feature type="chain" id="PRO_5047033614" description="TonB-dependent receptor plug domain-containing protein" evidence="2">
    <location>
        <begin position="34"/>
        <end position="120"/>
    </location>
</feature>
<dbReference type="PROSITE" id="PS52016">
    <property type="entry name" value="TONB_DEPENDENT_REC_3"/>
    <property type="match status" value="1"/>
</dbReference>
<comment type="caution">
    <text evidence="4">The sequence shown here is derived from an EMBL/GenBank/DDBJ whole genome shotgun (WGS) entry which is preliminary data.</text>
</comment>
<dbReference type="Proteomes" id="UP000188820">
    <property type="component" value="Unassembled WGS sequence"/>
</dbReference>
<keyword evidence="1" id="KW-0813">Transport</keyword>
<keyword evidence="1" id="KW-0998">Cell outer membrane</keyword>
<evidence type="ECO:0000259" key="3">
    <source>
        <dbReference type="Pfam" id="PF07715"/>
    </source>
</evidence>
<comment type="similarity">
    <text evidence="1">Belongs to the TonB-dependent receptor family.</text>
</comment>
<evidence type="ECO:0000313" key="5">
    <source>
        <dbReference type="Proteomes" id="UP000188820"/>
    </source>
</evidence>